<protein>
    <submittedName>
        <fullName evidence="1">Uncharacterized protein</fullName>
    </submittedName>
</protein>
<name>A0ACC5WWT7_PANGG</name>
<feature type="non-terminal residue" evidence="1">
    <location>
        <position position="1"/>
    </location>
</feature>
<keyword evidence="2" id="KW-1185">Reference proteome</keyword>
<comment type="caution">
    <text evidence="1">The sequence shown here is derived from an EMBL/GenBank/DDBJ whole genome shotgun (WGS) entry which is preliminary data.</text>
</comment>
<sequence length="75" mass="7991">VKVPLPASVLCAGGYKTKSGACQGDSGGPLVCNGLAVGIVSFNYQNNCNYPNMPNVYTEISAYADWIKKMMKRDA</sequence>
<dbReference type="EMBL" id="CM040464">
    <property type="protein sequence ID" value="MCI4383504.1"/>
    <property type="molecule type" value="Genomic_DNA"/>
</dbReference>
<reference evidence="1 2" key="1">
    <citation type="journal article" date="2022" name="bioRxiv">
        <title>An ancient truncated duplication of the anti-Mullerian hormone receptor type 2 gene is a potential conserved master sex determinant in the Pangasiidae catfish family.</title>
        <authorList>
            <person name="Wen M."/>
            <person name="Pan Q."/>
            <person name="Jouanno E."/>
            <person name="Montfort J."/>
            <person name="Zahm M."/>
            <person name="Cabau C."/>
            <person name="Klopp C."/>
            <person name="Iampietro C."/>
            <person name="Roques C."/>
            <person name="Bouchez O."/>
            <person name="Castinel A."/>
            <person name="Donnadieu C."/>
            <person name="Parrinello H."/>
            <person name="Poncet C."/>
            <person name="Belmonte E."/>
            <person name="Gautier V."/>
            <person name="Avarre J.-C."/>
            <person name="Dugue R."/>
            <person name="Gustiano R."/>
            <person name="Ha T.T.T."/>
            <person name="Campet M."/>
            <person name="Sriphairoj K."/>
            <person name="Ribolli J."/>
            <person name="de Almeida F.L."/>
            <person name="Desvignes T."/>
            <person name="Postlethwait J.H."/>
            <person name="Bucao C.F."/>
            <person name="Robinson-Rechavi M."/>
            <person name="Bobe J."/>
            <person name="Herpin A."/>
            <person name="Guiguen Y."/>
        </authorList>
    </citation>
    <scope>NUCLEOTIDE SEQUENCE [LARGE SCALE GENOMIC DNA]</scope>
    <source>
        <strain evidence="1">YG-Dec2019</strain>
    </source>
</reference>
<organism evidence="1 2">
    <name type="scientific">Pangasianodon gigas</name>
    <name type="common">Mekong giant catfish</name>
    <name type="synonym">Pangasius gigas</name>
    <dbReference type="NCBI Taxonomy" id="30993"/>
    <lineage>
        <taxon>Eukaryota</taxon>
        <taxon>Metazoa</taxon>
        <taxon>Chordata</taxon>
        <taxon>Craniata</taxon>
        <taxon>Vertebrata</taxon>
        <taxon>Euteleostomi</taxon>
        <taxon>Actinopterygii</taxon>
        <taxon>Neopterygii</taxon>
        <taxon>Teleostei</taxon>
        <taxon>Ostariophysi</taxon>
        <taxon>Siluriformes</taxon>
        <taxon>Pangasiidae</taxon>
        <taxon>Pangasianodon</taxon>
    </lineage>
</organism>
<gene>
    <name evidence="1" type="ORF">PGIGA_G00027290</name>
</gene>
<accession>A0ACC5WWT7</accession>
<proteinExistence type="predicted"/>
<dbReference type="Proteomes" id="UP000829447">
    <property type="component" value="Linkage Group LG11"/>
</dbReference>
<evidence type="ECO:0000313" key="1">
    <source>
        <dbReference type="EMBL" id="MCI4383504.1"/>
    </source>
</evidence>
<evidence type="ECO:0000313" key="2">
    <source>
        <dbReference type="Proteomes" id="UP000829447"/>
    </source>
</evidence>